<feature type="domain" description="MacB-like periplasmic core" evidence="8">
    <location>
        <begin position="26"/>
        <end position="248"/>
    </location>
</feature>
<evidence type="ECO:0000256" key="1">
    <source>
        <dbReference type="ARBA" id="ARBA00004651"/>
    </source>
</evidence>
<keyword evidence="5 6" id="KW-0472">Membrane</keyword>
<dbReference type="PATRIC" id="fig|1703775.3.peg.3447"/>
<feature type="transmembrane region" description="Helical" evidence="6">
    <location>
        <begin position="436"/>
        <end position="454"/>
    </location>
</feature>
<feature type="transmembrane region" description="Helical" evidence="6">
    <location>
        <begin position="764"/>
        <end position="786"/>
    </location>
</feature>
<keyword evidence="2" id="KW-1003">Cell membrane</keyword>
<sequence>MSWGVTMIKNYVKIALRILKRKKVFSSINIAGLSIGIMCSVFILMLIQYEFSYDRHFKNAENIYRIISQWPMEYMNTDKITWTSARLAPFLKEQFPDVEQAVRIDGFPRGVSLSHGNHVFSEEKFYFVDPEFLTMFSTPFIKGQPETALRHPLSVVISEEAVGKYFAGENPLGKTLCFNDKLDFQVTGICKNVPENTHFTYDFLASFQSLRTLRGEDAVYMDRWTSMDYQTYIQLREETDPLEFEKVMEKHIVESTPPSMKDYHYFLQPLTKIHLGGNIPGELAQNSHMKYIYIFAGIALLIVIITCFNYINLSTACFSSRAGEINIRKVVGANRKRLIQQFMIEAFLTTTIAFVLALILLYFTMPFVNTMIGTDIEFALLKKMNILASVIVLVCMIGFLSAYYPALHMSSYKAISHLKSGPFAGEKKSGLSRNTLVVIQFVVSTVLIVSAITIHRQVGFIMERNLGQLNDTIVALPVVDDNEEIKESIDVFTAELKKESAIKGVSVSSWLPTNIRSGDYAVWDGQEEGERILFHNLRADHDFLDLYGIPLIKGRNFSRDFPSDMTQAYIVNETAVRLMQMDEPIGKRFGYHHREGIIIGVVKDFHFVPMHQRIKPLAIRWDSQDMRFISVKIDSQHMSRAIQSIENQWKDISPGFAFEYSFIDDEVDTLYRSEKRLNRAITLFTYIALFLSILGLFGLVMFSAEKRVKEIGVRKVLGAGTLDIVALLSKDFIGLILLANLIALPLAYTIINKWLQSFAYRIDLSAWIFIVSGLAVLVVSLLTVSYQTVKAATANPVDSLRHE</sequence>
<evidence type="ECO:0000256" key="3">
    <source>
        <dbReference type="ARBA" id="ARBA00022692"/>
    </source>
</evidence>
<dbReference type="InterPro" id="IPR025857">
    <property type="entry name" value="MacB_PCD"/>
</dbReference>
<evidence type="ECO:0000256" key="5">
    <source>
        <dbReference type="ARBA" id="ARBA00023136"/>
    </source>
</evidence>
<feature type="transmembrane region" description="Helical" evidence="6">
    <location>
        <begin position="342"/>
        <end position="363"/>
    </location>
</feature>
<dbReference type="PANTHER" id="PTHR30572">
    <property type="entry name" value="MEMBRANE COMPONENT OF TRANSPORTER-RELATED"/>
    <property type="match status" value="1"/>
</dbReference>
<dbReference type="GO" id="GO:0005886">
    <property type="term" value="C:plasma membrane"/>
    <property type="evidence" value="ECO:0007669"/>
    <property type="project" value="UniProtKB-SubCell"/>
</dbReference>
<keyword evidence="4 6" id="KW-1133">Transmembrane helix</keyword>
<protein>
    <recommendedName>
        <fullName evidence="11">ABC transporter permease</fullName>
    </recommendedName>
</protein>
<accession>A0A0S7XUS2</accession>
<gene>
    <name evidence="9" type="ORF">AMJ44_08700</name>
</gene>
<evidence type="ECO:0000259" key="8">
    <source>
        <dbReference type="Pfam" id="PF12704"/>
    </source>
</evidence>
<dbReference type="Proteomes" id="UP000051861">
    <property type="component" value="Unassembled WGS sequence"/>
</dbReference>
<dbReference type="InterPro" id="IPR003838">
    <property type="entry name" value="ABC3_permease_C"/>
</dbReference>
<evidence type="ECO:0000256" key="2">
    <source>
        <dbReference type="ARBA" id="ARBA00022475"/>
    </source>
</evidence>
<feature type="transmembrane region" description="Helical" evidence="6">
    <location>
        <begin position="24"/>
        <end position="47"/>
    </location>
</feature>
<feature type="transmembrane region" description="Helical" evidence="6">
    <location>
        <begin position="680"/>
        <end position="702"/>
    </location>
</feature>
<evidence type="ECO:0008006" key="11">
    <source>
        <dbReference type="Google" id="ProtNLM"/>
    </source>
</evidence>
<comment type="subcellular location">
    <subcellularLocation>
        <location evidence="1">Cell membrane</location>
        <topology evidence="1">Multi-pass membrane protein</topology>
    </subcellularLocation>
</comment>
<feature type="transmembrane region" description="Helical" evidence="6">
    <location>
        <begin position="384"/>
        <end position="404"/>
    </location>
</feature>
<name>A0A0S7XUS2_UNCSA</name>
<evidence type="ECO:0000256" key="4">
    <source>
        <dbReference type="ARBA" id="ARBA00022989"/>
    </source>
</evidence>
<dbReference type="EMBL" id="LIZX01000087">
    <property type="protein sequence ID" value="KPJ66208.1"/>
    <property type="molecule type" value="Genomic_DNA"/>
</dbReference>
<feature type="transmembrane region" description="Helical" evidence="6">
    <location>
        <begin position="291"/>
        <end position="311"/>
    </location>
</feature>
<feature type="domain" description="ABC3 transporter permease C-terminal" evidence="7">
    <location>
        <begin position="298"/>
        <end position="411"/>
    </location>
</feature>
<dbReference type="Pfam" id="PF02687">
    <property type="entry name" value="FtsX"/>
    <property type="match status" value="2"/>
</dbReference>
<dbReference type="AlphaFoldDB" id="A0A0S7XUS2"/>
<dbReference type="Pfam" id="PF12704">
    <property type="entry name" value="MacB_PCD"/>
    <property type="match status" value="1"/>
</dbReference>
<proteinExistence type="predicted"/>
<evidence type="ECO:0000313" key="9">
    <source>
        <dbReference type="EMBL" id="KPJ66208.1"/>
    </source>
</evidence>
<organism evidence="9 10">
    <name type="scientific">candidate division WOR-1 bacterium DG_54_3</name>
    <dbReference type="NCBI Taxonomy" id="1703775"/>
    <lineage>
        <taxon>Bacteria</taxon>
        <taxon>Bacillati</taxon>
        <taxon>Saganbacteria</taxon>
    </lineage>
</organism>
<dbReference type="GO" id="GO:0022857">
    <property type="term" value="F:transmembrane transporter activity"/>
    <property type="evidence" value="ECO:0007669"/>
    <property type="project" value="TreeGrafter"/>
</dbReference>
<evidence type="ECO:0000256" key="6">
    <source>
        <dbReference type="SAM" id="Phobius"/>
    </source>
</evidence>
<feature type="domain" description="ABC3 transporter permease C-terminal" evidence="7">
    <location>
        <begin position="683"/>
        <end position="796"/>
    </location>
</feature>
<feature type="transmembrane region" description="Helical" evidence="6">
    <location>
        <begin position="732"/>
        <end position="752"/>
    </location>
</feature>
<evidence type="ECO:0000259" key="7">
    <source>
        <dbReference type="Pfam" id="PF02687"/>
    </source>
</evidence>
<dbReference type="PANTHER" id="PTHR30572:SF18">
    <property type="entry name" value="ABC-TYPE MACROLIDE FAMILY EXPORT SYSTEM PERMEASE COMPONENT 2"/>
    <property type="match status" value="1"/>
</dbReference>
<comment type="caution">
    <text evidence="9">The sequence shown here is derived from an EMBL/GenBank/DDBJ whole genome shotgun (WGS) entry which is preliminary data.</text>
</comment>
<evidence type="ECO:0000313" key="10">
    <source>
        <dbReference type="Proteomes" id="UP000051861"/>
    </source>
</evidence>
<dbReference type="InterPro" id="IPR050250">
    <property type="entry name" value="Macrolide_Exporter_MacB"/>
</dbReference>
<reference evidence="9 10" key="1">
    <citation type="journal article" date="2015" name="Microbiome">
        <title>Genomic resolution of linkages in carbon, nitrogen, and sulfur cycling among widespread estuary sediment bacteria.</title>
        <authorList>
            <person name="Baker B.J."/>
            <person name="Lazar C.S."/>
            <person name="Teske A.P."/>
            <person name="Dick G.J."/>
        </authorList>
    </citation>
    <scope>NUCLEOTIDE SEQUENCE [LARGE SCALE GENOMIC DNA]</scope>
    <source>
        <strain evidence="9">DG_54_3</strain>
    </source>
</reference>
<keyword evidence="3 6" id="KW-0812">Transmembrane</keyword>